<evidence type="ECO:0000256" key="8">
    <source>
        <dbReference type="ARBA" id="ARBA00022777"/>
    </source>
</evidence>
<comment type="catalytic activity">
    <reaction evidence="13">
        <text>L-tyrosyl-[protein] + ATP = O-phospho-L-tyrosyl-[protein] + ADP + H(+)</text>
        <dbReference type="Rhea" id="RHEA:10596"/>
        <dbReference type="Rhea" id="RHEA-COMP:10136"/>
        <dbReference type="Rhea" id="RHEA-COMP:20101"/>
        <dbReference type="ChEBI" id="CHEBI:15378"/>
        <dbReference type="ChEBI" id="CHEBI:30616"/>
        <dbReference type="ChEBI" id="CHEBI:46858"/>
        <dbReference type="ChEBI" id="CHEBI:61978"/>
        <dbReference type="ChEBI" id="CHEBI:456216"/>
    </reaction>
</comment>
<evidence type="ECO:0000256" key="13">
    <source>
        <dbReference type="ARBA" id="ARBA00053015"/>
    </source>
</evidence>
<dbReference type="PANTHER" id="PTHR32309">
    <property type="entry name" value="TYROSINE-PROTEIN KINASE"/>
    <property type="match status" value="1"/>
</dbReference>
<dbReference type="GO" id="GO:0004713">
    <property type="term" value="F:protein tyrosine kinase activity"/>
    <property type="evidence" value="ECO:0007669"/>
    <property type="project" value="UniProtKB-KW"/>
</dbReference>
<dbReference type="Gene3D" id="3.40.50.300">
    <property type="entry name" value="P-loop containing nucleotide triphosphate hydrolases"/>
    <property type="match status" value="1"/>
</dbReference>
<dbReference type="CDD" id="cd05387">
    <property type="entry name" value="BY-kinase"/>
    <property type="match status" value="1"/>
</dbReference>
<evidence type="ECO:0000256" key="12">
    <source>
        <dbReference type="ARBA" id="ARBA00023137"/>
    </source>
</evidence>
<evidence type="ECO:0000313" key="19">
    <source>
        <dbReference type="Proteomes" id="UP000564385"/>
    </source>
</evidence>
<keyword evidence="5" id="KW-0808">Transferase</keyword>
<accession>A0A852VK02</accession>
<name>A0A852VK02_9BACT</name>
<dbReference type="PANTHER" id="PTHR32309:SF31">
    <property type="entry name" value="CAPSULAR EXOPOLYSACCHARIDE FAMILY"/>
    <property type="match status" value="1"/>
</dbReference>
<comment type="similarity">
    <text evidence="2">Belongs to the etk/wzc family.</text>
</comment>
<keyword evidence="12" id="KW-0829">Tyrosine-protein kinase</keyword>
<evidence type="ECO:0000313" key="18">
    <source>
        <dbReference type="EMBL" id="NYF89846.1"/>
    </source>
</evidence>
<dbReference type="SUPFAM" id="SSF52540">
    <property type="entry name" value="P-loop containing nucleoside triphosphate hydrolases"/>
    <property type="match status" value="1"/>
</dbReference>
<evidence type="ECO:0000259" key="15">
    <source>
        <dbReference type="Pfam" id="PF02706"/>
    </source>
</evidence>
<dbReference type="InterPro" id="IPR050445">
    <property type="entry name" value="Bact_polysacc_biosynth/exp"/>
</dbReference>
<evidence type="ECO:0000256" key="2">
    <source>
        <dbReference type="ARBA" id="ARBA00008883"/>
    </source>
</evidence>
<evidence type="ECO:0000259" key="16">
    <source>
        <dbReference type="Pfam" id="PF13614"/>
    </source>
</evidence>
<dbReference type="InterPro" id="IPR005702">
    <property type="entry name" value="Wzc-like_C"/>
</dbReference>
<reference evidence="18 19" key="1">
    <citation type="submission" date="2020-07" db="EMBL/GenBank/DDBJ databases">
        <title>Genomic Encyclopedia of Type Strains, Phase IV (KMG-V): Genome sequencing to study the core and pangenomes of soil and plant-associated prokaryotes.</title>
        <authorList>
            <person name="Whitman W."/>
        </authorList>
    </citation>
    <scope>NUCLEOTIDE SEQUENCE [LARGE SCALE GENOMIC DNA]</scope>
    <source>
        <strain evidence="18 19">M8UP22</strain>
    </source>
</reference>
<dbReference type="InterPro" id="IPR032807">
    <property type="entry name" value="GNVR"/>
</dbReference>
<keyword evidence="7" id="KW-0547">Nucleotide-binding</keyword>
<keyword evidence="3" id="KW-1003">Cell membrane</keyword>
<gene>
    <name evidence="18" type="ORF">HDF08_001913</name>
</gene>
<evidence type="ECO:0000256" key="5">
    <source>
        <dbReference type="ARBA" id="ARBA00022679"/>
    </source>
</evidence>
<proteinExistence type="inferred from homology"/>
<keyword evidence="9" id="KW-0067">ATP-binding</keyword>
<evidence type="ECO:0000256" key="11">
    <source>
        <dbReference type="ARBA" id="ARBA00023136"/>
    </source>
</evidence>
<dbReference type="InterPro" id="IPR027417">
    <property type="entry name" value="P-loop_NTPase"/>
</dbReference>
<feature type="transmembrane region" description="Helical" evidence="14">
    <location>
        <begin position="44"/>
        <end position="63"/>
    </location>
</feature>
<evidence type="ECO:0000256" key="14">
    <source>
        <dbReference type="SAM" id="Phobius"/>
    </source>
</evidence>
<dbReference type="NCBIfam" id="TIGR01007">
    <property type="entry name" value="eps_fam"/>
    <property type="match status" value="1"/>
</dbReference>
<keyword evidence="6 14" id="KW-0812">Transmembrane</keyword>
<keyword evidence="8" id="KW-0418">Kinase</keyword>
<organism evidence="18 19">
    <name type="scientific">Tunturiibacter lichenicola</name>
    <dbReference type="NCBI Taxonomy" id="2051959"/>
    <lineage>
        <taxon>Bacteria</taxon>
        <taxon>Pseudomonadati</taxon>
        <taxon>Acidobacteriota</taxon>
        <taxon>Terriglobia</taxon>
        <taxon>Terriglobales</taxon>
        <taxon>Acidobacteriaceae</taxon>
        <taxon>Tunturiibacter</taxon>
    </lineage>
</organism>
<evidence type="ECO:0000256" key="6">
    <source>
        <dbReference type="ARBA" id="ARBA00022692"/>
    </source>
</evidence>
<dbReference type="Pfam" id="PF13807">
    <property type="entry name" value="GNVR"/>
    <property type="match status" value="1"/>
</dbReference>
<dbReference type="Pfam" id="PF02706">
    <property type="entry name" value="Wzz"/>
    <property type="match status" value="1"/>
</dbReference>
<dbReference type="InterPro" id="IPR003856">
    <property type="entry name" value="LPS_length_determ_N"/>
</dbReference>
<evidence type="ECO:0000256" key="10">
    <source>
        <dbReference type="ARBA" id="ARBA00022989"/>
    </source>
</evidence>
<evidence type="ECO:0000259" key="17">
    <source>
        <dbReference type="Pfam" id="PF13807"/>
    </source>
</evidence>
<comment type="subcellular location">
    <subcellularLocation>
        <location evidence="1">Cell inner membrane</location>
        <topology evidence="1">Multi-pass membrane protein</topology>
    </subcellularLocation>
</comment>
<protein>
    <submittedName>
        <fullName evidence="18">Capsular exopolysaccharide synthesis family protein</fullName>
    </submittedName>
</protein>
<evidence type="ECO:0000256" key="1">
    <source>
        <dbReference type="ARBA" id="ARBA00004429"/>
    </source>
</evidence>
<dbReference type="InterPro" id="IPR025669">
    <property type="entry name" value="AAA_dom"/>
</dbReference>
<comment type="caution">
    <text evidence="18">The sequence shown here is derived from an EMBL/GenBank/DDBJ whole genome shotgun (WGS) entry which is preliminary data.</text>
</comment>
<evidence type="ECO:0000256" key="9">
    <source>
        <dbReference type="ARBA" id="ARBA00022840"/>
    </source>
</evidence>
<feature type="domain" description="Polysaccharide chain length determinant N-terminal" evidence="15">
    <location>
        <begin position="28"/>
        <end position="122"/>
    </location>
</feature>
<dbReference type="GO" id="GO:0005886">
    <property type="term" value="C:plasma membrane"/>
    <property type="evidence" value="ECO:0007669"/>
    <property type="project" value="UniProtKB-SubCell"/>
</dbReference>
<evidence type="ECO:0000256" key="3">
    <source>
        <dbReference type="ARBA" id="ARBA00022475"/>
    </source>
</evidence>
<keyword evidence="10 14" id="KW-1133">Transmembrane helix</keyword>
<dbReference type="Proteomes" id="UP000564385">
    <property type="component" value="Unassembled WGS sequence"/>
</dbReference>
<dbReference type="EMBL" id="JACCCU010000001">
    <property type="protein sequence ID" value="NYF89846.1"/>
    <property type="molecule type" value="Genomic_DNA"/>
</dbReference>
<feature type="domain" description="Tyrosine-protein kinase G-rich" evidence="17">
    <location>
        <begin position="408"/>
        <end position="480"/>
    </location>
</feature>
<sequence length="759" mass="82224">MNPLLPDARPGPKAMEHYGGFGSTIHEELSMGDVSRVLRRQRPVILWSILAGLALALLSSLLMTPNYRSVAHVELKSADGNKLGLSDFSPESDSGADDLGTNLSTLTEMLHSDGLAMETIQQNNLEAVDPYKTSKIGKFAAEADLPLADAPLRRIEVLKRFKSNLNVKPLPGTRLVQISFDDRDPKRSAAVVNSLIGIYISDYIARHYSSAVQASDWLQKQIEDLKQQVAVSNKQVTDFEKENGFFGFVGTGSDNAQNPLLQKLVALNQSVVQAESERIQKEAIIKLLATRDPELIVGLGSNPQVLNGVAGTDLAVLQSLRLQEAQLKAQYSDMESKYGSRYPTLVETKSQMASIQSSIARAVDNLRSRAENDYSLAAKNESMLKQTYDQNVADANKLNDKATQFQLLSKEAEGNRALYEGLRTKLREAEVAASVRGANITIVDRALPMPTPSSPNYPLNLSLGLGAGLLFGLGAAFYRNRGDHTLETVEAMEAVSPVPILGAVPSLTRLKQASSPRGLASSVGRVINGHSQRIENEDRLSLEAYRQIRASILINTAGAALRTILVTSPMNGDGKSNSVIELASAFAFSGARVLALDSDLRRAEVDTRSGKNTQKGLSDLLAGEGDANDFIQPHSSVANLFVLPSGSSLESPLLLIESPRFRQLLENLKRNFDFILIDSPPVSFFADVSVMAPMMDATVLVVRAGVTPKQAFQRSCRALLDSGSKLLGVIVNDVALDSSNFYGYYGYHGKDAASSYAKN</sequence>
<evidence type="ECO:0000256" key="4">
    <source>
        <dbReference type="ARBA" id="ARBA00022519"/>
    </source>
</evidence>
<keyword evidence="4" id="KW-0997">Cell inner membrane</keyword>
<dbReference type="Pfam" id="PF13614">
    <property type="entry name" value="AAA_31"/>
    <property type="match status" value="1"/>
</dbReference>
<evidence type="ECO:0000256" key="7">
    <source>
        <dbReference type="ARBA" id="ARBA00022741"/>
    </source>
</evidence>
<dbReference type="GO" id="GO:0005524">
    <property type="term" value="F:ATP binding"/>
    <property type="evidence" value="ECO:0007669"/>
    <property type="project" value="UniProtKB-KW"/>
</dbReference>
<dbReference type="AlphaFoldDB" id="A0A852VK02"/>
<feature type="domain" description="AAA" evidence="16">
    <location>
        <begin position="563"/>
        <end position="682"/>
    </location>
</feature>
<keyword evidence="11 14" id="KW-0472">Membrane</keyword>